<dbReference type="Pfam" id="PF01494">
    <property type="entry name" value="FAD_binding_3"/>
    <property type="match status" value="1"/>
</dbReference>
<dbReference type="PRINTS" id="PR00420">
    <property type="entry name" value="RNGMNOXGNASE"/>
</dbReference>
<evidence type="ECO:0000256" key="1">
    <source>
        <dbReference type="ARBA" id="ARBA00001974"/>
    </source>
</evidence>
<protein>
    <submittedName>
        <fullName evidence="8">Zeaxanthin epoxidase, chloroplastic</fullName>
    </submittedName>
</protein>
<dbReference type="InterPro" id="IPR002938">
    <property type="entry name" value="FAD-bd"/>
</dbReference>
<evidence type="ECO:0000256" key="5">
    <source>
        <dbReference type="ARBA" id="ARBA00023002"/>
    </source>
</evidence>
<evidence type="ECO:0000256" key="6">
    <source>
        <dbReference type="SAM" id="SignalP"/>
    </source>
</evidence>
<dbReference type="EMBL" id="JANBVO010000075">
    <property type="protein sequence ID" value="KAJ9130968.1"/>
    <property type="molecule type" value="Genomic_DNA"/>
</dbReference>
<accession>A0AA38R6U6</accession>
<evidence type="ECO:0000256" key="3">
    <source>
        <dbReference type="ARBA" id="ARBA00022630"/>
    </source>
</evidence>
<dbReference type="PANTHER" id="PTHR47356:SF2">
    <property type="entry name" value="FAD-BINDING DOMAIN-CONTAINING PROTEIN-RELATED"/>
    <property type="match status" value="1"/>
</dbReference>
<proteinExistence type="inferred from homology"/>
<evidence type="ECO:0000313" key="8">
    <source>
        <dbReference type="EMBL" id="KAJ9130968.1"/>
    </source>
</evidence>
<feature type="chain" id="PRO_5041384431" evidence="6">
    <location>
        <begin position="20"/>
        <end position="435"/>
    </location>
</feature>
<dbReference type="AlphaFoldDB" id="A0AA38R6U6"/>
<gene>
    <name evidence="8" type="ORF">NKR23_g11953</name>
</gene>
<evidence type="ECO:0000259" key="7">
    <source>
        <dbReference type="Pfam" id="PF01494"/>
    </source>
</evidence>
<dbReference type="InterPro" id="IPR036188">
    <property type="entry name" value="FAD/NAD-bd_sf"/>
</dbReference>
<dbReference type="InterPro" id="IPR050562">
    <property type="entry name" value="FAD_mOase_fung"/>
</dbReference>
<keyword evidence="9" id="KW-1185">Reference proteome</keyword>
<dbReference type="GO" id="GO:0004497">
    <property type="term" value="F:monooxygenase activity"/>
    <property type="evidence" value="ECO:0007669"/>
    <property type="project" value="InterPro"/>
</dbReference>
<dbReference type="PANTHER" id="PTHR47356">
    <property type="entry name" value="FAD-DEPENDENT MONOOXYGENASE ASQG-RELATED"/>
    <property type="match status" value="1"/>
</dbReference>
<name>A0AA38R6U6_9PEZI</name>
<sequence>MAPFRVLIAGGSVVGLTLANALEKAGIDYLVLEKRDIAPPVGASISVLCHTARVFEQLGVWDRMYDSSLGLAHRQHFDENGCLFEDSGLFALITRITKRPFLFMERKFYLQCLYDNLEDKSKVRSRCGVQDFVETDDGVTVITDTGETIYGSILIGADGVHSTVRQLMANSAGTASKTAKSMIEGFTTNYKALFGTSNNHCANDPERSFLPNGMVHNVYYRNVSGVAAAGAPDRVFWFLFVKLESPSLMPNCLRFTEADIKTTLREYGDRRLGSGYTFNDLWAARIGGGMVPMEEGVLMLPWNNERRTLLMGDSVAKSTVNVGLGGNTAVEGIVTFMNELVPLLKRYPPGTQPTAEDVVGLFDRYEAKHRPRADLCVKMSHYVTRYEAMDTWWLRIIRWLSPWIPEGLKAKGFLDFMAPAPIFRFLPDPDKKHSG</sequence>
<keyword evidence="4" id="KW-0274">FAD</keyword>
<keyword evidence="5" id="KW-0560">Oxidoreductase</keyword>
<evidence type="ECO:0000313" key="9">
    <source>
        <dbReference type="Proteomes" id="UP001174694"/>
    </source>
</evidence>
<evidence type="ECO:0000256" key="4">
    <source>
        <dbReference type="ARBA" id="ARBA00022827"/>
    </source>
</evidence>
<evidence type="ECO:0000256" key="2">
    <source>
        <dbReference type="ARBA" id="ARBA00007992"/>
    </source>
</evidence>
<comment type="caution">
    <text evidence="8">The sequence shown here is derived from an EMBL/GenBank/DDBJ whole genome shotgun (WGS) entry which is preliminary data.</text>
</comment>
<dbReference type="Gene3D" id="3.50.50.60">
    <property type="entry name" value="FAD/NAD(P)-binding domain"/>
    <property type="match status" value="1"/>
</dbReference>
<keyword evidence="6" id="KW-0732">Signal</keyword>
<feature type="domain" description="FAD-binding" evidence="7">
    <location>
        <begin position="5"/>
        <end position="171"/>
    </location>
</feature>
<dbReference type="Proteomes" id="UP001174694">
    <property type="component" value="Unassembled WGS sequence"/>
</dbReference>
<comment type="cofactor">
    <cofactor evidence="1">
        <name>FAD</name>
        <dbReference type="ChEBI" id="CHEBI:57692"/>
    </cofactor>
</comment>
<keyword evidence="3" id="KW-0285">Flavoprotein</keyword>
<dbReference type="SUPFAM" id="SSF51905">
    <property type="entry name" value="FAD/NAD(P)-binding domain"/>
    <property type="match status" value="1"/>
</dbReference>
<comment type="similarity">
    <text evidence="2">Belongs to the paxM FAD-dependent monooxygenase family.</text>
</comment>
<dbReference type="GO" id="GO:0071949">
    <property type="term" value="F:FAD binding"/>
    <property type="evidence" value="ECO:0007669"/>
    <property type="project" value="InterPro"/>
</dbReference>
<reference evidence="8" key="1">
    <citation type="submission" date="2022-07" db="EMBL/GenBank/DDBJ databases">
        <title>Fungi with potential for degradation of polypropylene.</title>
        <authorList>
            <person name="Gostincar C."/>
        </authorList>
    </citation>
    <scope>NUCLEOTIDE SEQUENCE</scope>
    <source>
        <strain evidence="8">EXF-13308</strain>
    </source>
</reference>
<feature type="signal peptide" evidence="6">
    <location>
        <begin position="1"/>
        <end position="19"/>
    </location>
</feature>
<organism evidence="8 9">
    <name type="scientific">Pleurostoma richardsiae</name>
    <dbReference type="NCBI Taxonomy" id="41990"/>
    <lineage>
        <taxon>Eukaryota</taxon>
        <taxon>Fungi</taxon>
        <taxon>Dikarya</taxon>
        <taxon>Ascomycota</taxon>
        <taxon>Pezizomycotina</taxon>
        <taxon>Sordariomycetes</taxon>
        <taxon>Sordariomycetidae</taxon>
        <taxon>Calosphaeriales</taxon>
        <taxon>Pleurostomataceae</taxon>
        <taxon>Pleurostoma</taxon>
    </lineage>
</organism>